<dbReference type="PANTHER" id="PTHR40619">
    <property type="entry name" value="FUNGAL STAND N-TERMINAL GOODBYE DOMAIN-CONTAINING PROTEIN"/>
    <property type="match status" value="1"/>
</dbReference>
<protein>
    <submittedName>
        <fullName evidence="2">Uncharacterized protein</fullName>
    </submittedName>
</protein>
<feature type="region of interest" description="Disordered" evidence="1">
    <location>
        <begin position="89"/>
        <end position="120"/>
    </location>
</feature>
<name>A0AAN6PZQ5_9PEZI</name>
<proteinExistence type="predicted"/>
<keyword evidence="3" id="KW-1185">Reference proteome</keyword>
<sequence>MLYVAGLPNLRAQSVVLCILHHLSCSSSLSCFSVTTLMERQSHSIPSVSQQPPSVDFIQNRLPQTLDVLKGAAVYYNPQSNRFEPLQAGVAAMPPPSTEEKAHPEQQKDDASTKREMASKKNVELPVRELVPAVEAMVFWNAILPPAMTQFVAANHPEPEKLAKKQQQFSIRAKTEWRDIHEKLQSAQDVFNGTNKPIQSWWKRTYRKAADQTDSFQDVIGQLPDDGTYISVVKFVLGLLLGAVSTAAQTRATATGFANEEDMQEGFSKVEVFLAAFPGDQNIKKASVDLIACVLKAVETTILYFLSHTGKAD</sequence>
<evidence type="ECO:0000313" key="3">
    <source>
        <dbReference type="Proteomes" id="UP001305647"/>
    </source>
</evidence>
<dbReference type="EMBL" id="MU863638">
    <property type="protein sequence ID" value="KAK4100793.1"/>
    <property type="molecule type" value="Genomic_DNA"/>
</dbReference>
<comment type="caution">
    <text evidence="2">The sequence shown here is derived from an EMBL/GenBank/DDBJ whole genome shotgun (WGS) entry which is preliminary data.</text>
</comment>
<dbReference type="Proteomes" id="UP001305647">
    <property type="component" value="Unassembled WGS sequence"/>
</dbReference>
<gene>
    <name evidence="2" type="ORF">N658DRAFT_82858</name>
</gene>
<evidence type="ECO:0000256" key="1">
    <source>
        <dbReference type="SAM" id="MobiDB-lite"/>
    </source>
</evidence>
<feature type="compositionally biased region" description="Basic and acidic residues" evidence="1">
    <location>
        <begin position="98"/>
        <end position="120"/>
    </location>
</feature>
<evidence type="ECO:0000313" key="2">
    <source>
        <dbReference type="EMBL" id="KAK4100793.1"/>
    </source>
</evidence>
<accession>A0AAN6PZQ5</accession>
<reference evidence="2" key="1">
    <citation type="journal article" date="2023" name="Mol. Phylogenet. Evol.">
        <title>Genome-scale phylogeny and comparative genomics of the fungal order Sordariales.</title>
        <authorList>
            <person name="Hensen N."/>
            <person name="Bonometti L."/>
            <person name="Westerberg I."/>
            <person name="Brannstrom I.O."/>
            <person name="Guillou S."/>
            <person name="Cros-Aarteil S."/>
            <person name="Calhoun S."/>
            <person name="Haridas S."/>
            <person name="Kuo A."/>
            <person name="Mondo S."/>
            <person name="Pangilinan J."/>
            <person name="Riley R."/>
            <person name="LaButti K."/>
            <person name="Andreopoulos B."/>
            <person name="Lipzen A."/>
            <person name="Chen C."/>
            <person name="Yan M."/>
            <person name="Daum C."/>
            <person name="Ng V."/>
            <person name="Clum A."/>
            <person name="Steindorff A."/>
            <person name="Ohm R.A."/>
            <person name="Martin F."/>
            <person name="Silar P."/>
            <person name="Natvig D.O."/>
            <person name="Lalanne C."/>
            <person name="Gautier V."/>
            <person name="Ament-Velasquez S.L."/>
            <person name="Kruys A."/>
            <person name="Hutchinson M.I."/>
            <person name="Powell A.J."/>
            <person name="Barry K."/>
            <person name="Miller A.N."/>
            <person name="Grigoriev I.V."/>
            <person name="Debuchy R."/>
            <person name="Gladieux P."/>
            <person name="Hiltunen Thoren M."/>
            <person name="Johannesson H."/>
        </authorList>
    </citation>
    <scope>NUCLEOTIDE SEQUENCE</scope>
    <source>
        <strain evidence="2">CBS 757.83</strain>
    </source>
</reference>
<dbReference type="AlphaFoldDB" id="A0AAN6PZQ5"/>
<organism evidence="2 3">
    <name type="scientific">Parathielavia hyrcaniae</name>
    <dbReference type="NCBI Taxonomy" id="113614"/>
    <lineage>
        <taxon>Eukaryota</taxon>
        <taxon>Fungi</taxon>
        <taxon>Dikarya</taxon>
        <taxon>Ascomycota</taxon>
        <taxon>Pezizomycotina</taxon>
        <taxon>Sordariomycetes</taxon>
        <taxon>Sordariomycetidae</taxon>
        <taxon>Sordariales</taxon>
        <taxon>Chaetomiaceae</taxon>
        <taxon>Parathielavia</taxon>
    </lineage>
</organism>
<dbReference type="PANTHER" id="PTHR40619:SF3">
    <property type="entry name" value="FUNGAL STAND N-TERMINAL GOODBYE DOMAIN-CONTAINING PROTEIN"/>
    <property type="match status" value="1"/>
</dbReference>
<reference evidence="2" key="2">
    <citation type="submission" date="2023-05" db="EMBL/GenBank/DDBJ databases">
        <authorList>
            <consortium name="Lawrence Berkeley National Laboratory"/>
            <person name="Steindorff A."/>
            <person name="Hensen N."/>
            <person name="Bonometti L."/>
            <person name="Westerberg I."/>
            <person name="Brannstrom I.O."/>
            <person name="Guillou S."/>
            <person name="Cros-Aarteil S."/>
            <person name="Calhoun S."/>
            <person name="Haridas S."/>
            <person name="Kuo A."/>
            <person name="Mondo S."/>
            <person name="Pangilinan J."/>
            <person name="Riley R."/>
            <person name="Labutti K."/>
            <person name="Andreopoulos B."/>
            <person name="Lipzen A."/>
            <person name="Chen C."/>
            <person name="Yanf M."/>
            <person name="Daum C."/>
            <person name="Ng V."/>
            <person name="Clum A."/>
            <person name="Ohm R."/>
            <person name="Martin F."/>
            <person name="Silar P."/>
            <person name="Natvig D."/>
            <person name="Lalanne C."/>
            <person name="Gautier V."/>
            <person name="Ament-Velasquez S.L."/>
            <person name="Kruys A."/>
            <person name="Hutchinson M.I."/>
            <person name="Powell A.J."/>
            <person name="Barry K."/>
            <person name="Miller A.N."/>
            <person name="Grigoriev I.V."/>
            <person name="Debuchy R."/>
            <person name="Gladieux P."/>
            <person name="Thoren M.H."/>
            <person name="Johannesson H."/>
        </authorList>
    </citation>
    <scope>NUCLEOTIDE SEQUENCE</scope>
    <source>
        <strain evidence="2">CBS 757.83</strain>
    </source>
</reference>